<protein>
    <submittedName>
        <fullName evidence="1">Uncharacterized protein</fullName>
    </submittedName>
</protein>
<name>A0A4Q7E6P3_9GAMM</name>
<reference evidence="1 2" key="1">
    <citation type="submission" date="2018-01" db="EMBL/GenBank/DDBJ databases">
        <title>Co-occurrence of chitin degradation, pigmentation and bioactivity in marine Pseudoalteromonas.</title>
        <authorList>
            <person name="Paulsen S."/>
            <person name="Gram L."/>
            <person name="Machado H."/>
        </authorList>
    </citation>
    <scope>NUCLEOTIDE SEQUENCE [LARGE SCALE GENOMIC DNA]</scope>
    <source>
        <strain evidence="1 2">S1946</strain>
    </source>
</reference>
<sequence length="74" mass="8174">MKLKIQKTKLKNLSKNKNTLDAKRTAQVAGGGWFEPETDNCQSHPYFCKSARHCSALGCDSHNCNVTRQGGSMC</sequence>
<proteinExistence type="predicted"/>
<dbReference type="RefSeq" id="WP_130245609.1">
    <property type="nucleotide sequence ID" value="NZ_PPUZ01000040.1"/>
</dbReference>
<dbReference type="Proteomes" id="UP000292345">
    <property type="component" value="Unassembled WGS sequence"/>
</dbReference>
<organism evidence="1 2">
    <name type="scientific">Pseudoalteromonas rubra</name>
    <dbReference type="NCBI Taxonomy" id="43658"/>
    <lineage>
        <taxon>Bacteria</taxon>
        <taxon>Pseudomonadati</taxon>
        <taxon>Pseudomonadota</taxon>
        <taxon>Gammaproteobacteria</taxon>
        <taxon>Alteromonadales</taxon>
        <taxon>Pseudoalteromonadaceae</taxon>
        <taxon>Pseudoalteromonas</taxon>
    </lineage>
</organism>
<comment type="caution">
    <text evidence="1">The sequence shown here is derived from an EMBL/GenBank/DDBJ whole genome shotgun (WGS) entry which is preliminary data.</text>
</comment>
<evidence type="ECO:0000313" key="1">
    <source>
        <dbReference type="EMBL" id="RZM78251.1"/>
    </source>
</evidence>
<gene>
    <name evidence="1" type="ORF">C3B51_15280</name>
</gene>
<evidence type="ECO:0000313" key="2">
    <source>
        <dbReference type="Proteomes" id="UP000292345"/>
    </source>
</evidence>
<dbReference type="AlphaFoldDB" id="A0A4Q7E6P3"/>
<dbReference type="EMBL" id="PPUZ01000040">
    <property type="protein sequence ID" value="RZM78251.1"/>
    <property type="molecule type" value="Genomic_DNA"/>
</dbReference>
<accession>A0A4Q7E6P3</accession>